<keyword evidence="2" id="KW-1185">Reference proteome</keyword>
<evidence type="ECO:0000313" key="1">
    <source>
        <dbReference type="EMBL" id="KAA9110230.1"/>
    </source>
</evidence>
<gene>
    <name evidence="1" type="ORF">F6B43_00540</name>
</gene>
<accession>A0A5J5J2E0</accession>
<dbReference type="EMBL" id="VYSA01000001">
    <property type="protein sequence ID" value="KAA9110230.1"/>
    <property type="molecule type" value="Genomic_DNA"/>
</dbReference>
<dbReference type="Proteomes" id="UP000325827">
    <property type="component" value="Unassembled WGS sequence"/>
</dbReference>
<sequence length="328" mass="36049">MSDVMNFSVADVRPCPIPLIRARTIPRPGVLVARGELTSVRYGVYTATSEWRALAPWDRYLARVHAAALTMPGLTFSHESAAVLLGLPIFGEPPDVHVLRDPAASSGSWKGLRIHTASTPRQVMTLGGIQLTSWAETAVDIARTRHCATALAVVDAALRAEPGLSVEHLVAVNASRQSSRGRRRARWALHRGDAAADGALESVSRAAVELLGFPAPELQVLFLVDGQRYYVDHYWRDARIVGEADGRLKYDPPERDAAQAVFDEKRREDGIRRMVNGFARWGWDDVRAPERLRKILLSAGLQPLTPAEPEPLATLRAALSPRQIRETG</sequence>
<protein>
    <recommendedName>
        <fullName evidence="3">AbiEi antitoxin C-terminal domain-containing protein</fullName>
    </recommendedName>
</protein>
<proteinExistence type="predicted"/>
<name>A0A5J5J2E0_9MICO</name>
<evidence type="ECO:0000313" key="2">
    <source>
        <dbReference type="Proteomes" id="UP000325827"/>
    </source>
</evidence>
<organism evidence="1 2">
    <name type="scientific">Microbacterium rhizomatis</name>
    <dbReference type="NCBI Taxonomy" id="1631477"/>
    <lineage>
        <taxon>Bacteria</taxon>
        <taxon>Bacillati</taxon>
        <taxon>Actinomycetota</taxon>
        <taxon>Actinomycetes</taxon>
        <taxon>Micrococcales</taxon>
        <taxon>Microbacteriaceae</taxon>
        <taxon>Microbacterium</taxon>
    </lineage>
</organism>
<evidence type="ECO:0008006" key="3">
    <source>
        <dbReference type="Google" id="ProtNLM"/>
    </source>
</evidence>
<dbReference type="OrthoDB" id="5517693at2"/>
<comment type="caution">
    <text evidence="1">The sequence shown here is derived from an EMBL/GenBank/DDBJ whole genome shotgun (WGS) entry which is preliminary data.</text>
</comment>
<reference evidence="2" key="1">
    <citation type="submission" date="2019-09" db="EMBL/GenBank/DDBJ databases">
        <title>Mumia zhuanghuii sp. nov. isolated from the intestinal contents of plateau pika (Ochotona curzoniae) in the Qinghai-Tibet plateau of China.</title>
        <authorList>
            <person name="Tian Z."/>
        </authorList>
    </citation>
    <scope>NUCLEOTIDE SEQUENCE [LARGE SCALE GENOMIC DNA]</scope>
    <source>
        <strain evidence="2">JCM 30598</strain>
    </source>
</reference>
<dbReference type="RefSeq" id="WP_150447034.1">
    <property type="nucleotide sequence ID" value="NZ_VYSA01000001.1"/>
</dbReference>
<dbReference type="AlphaFoldDB" id="A0A5J5J2E0"/>